<evidence type="ECO:0000313" key="3">
    <source>
        <dbReference type="EMBL" id="SNX71917.1"/>
    </source>
</evidence>
<feature type="chain" id="PRO_5012447950" description="DUF305 domain-containing protein" evidence="1">
    <location>
        <begin position="20"/>
        <end position="116"/>
    </location>
</feature>
<feature type="domain" description="DUF305" evidence="2">
    <location>
        <begin position="20"/>
        <end position="111"/>
    </location>
</feature>
<feature type="signal peptide" evidence="1">
    <location>
        <begin position="1"/>
        <end position="19"/>
    </location>
</feature>
<sequence>MRIPGLALITALAAAPALAQTDHSGHGTDAGTSASTAAYQAANAEMHAAMDIPLSGDADADFVRSMIPHHEGAVAMARVVLDHGQDPEIRKLAEAVISAQEAEIAFMRDWLAKHGQ</sequence>
<dbReference type="AlphaFoldDB" id="A0A285CWI4"/>
<evidence type="ECO:0000256" key="1">
    <source>
        <dbReference type="SAM" id="SignalP"/>
    </source>
</evidence>
<organism evidence="3 4">
    <name type="scientific">Cereibacter ovatus</name>
    <dbReference type="NCBI Taxonomy" id="439529"/>
    <lineage>
        <taxon>Bacteria</taxon>
        <taxon>Pseudomonadati</taxon>
        <taxon>Pseudomonadota</taxon>
        <taxon>Alphaproteobacteria</taxon>
        <taxon>Rhodobacterales</taxon>
        <taxon>Paracoccaceae</taxon>
        <taxon>Cereibacter</taxon>
    </lineage>
</organism>
<dbReference type="Pfam" id="PF03713">
    <property type="entry name" value="DUF305"/>
    <property type="match status" value="1"/>
</dbReference>
<keyword evidence="1" id="KW-0732">Signal</keyword>
<accession>A0A285CWI4</accession>
<dbReference type="Gene3D" id="1.20.1260.10">
    <property type="match status" value="1"/>
</dbReference>
<dbReference type="PANTHER" id="PTHR36933">
    <property type="entry name" value="SLL0788 PROTEIN"/>
    <property type="match status" value="1"/>
</dbReference>
<evidence type="ECO:0000259" key="2">
    <source>
        <dbReference type="Pfam" id="PF03713"/>
    </source>
</evidence>
<dbReference type="PANTHER" id="PTHR36933:SF1">
    <property type="entry name" value="SLL0788 PROTEIN"/>
    <property type="match status" value="1"/>
</dbReference>
<gene>
    <name evidence="3" type="ORF">SAMN05878503_11131</name>
</gene>
<dbReference type="InterPro" id="IPR005183">
    <property type="entry name" value="DUF305_CopM-like"/>
</dbReference>
<proteinExistence type="predicted"/>
<evidence type="ECO:0000313" key="4">
    <source>
        <dbReference type="Proteomes" id="UP000219467"/>
    </source>
</evidence>
<reference evidence="4" key="1">
    <citation type="submission" date="2017-08" db="EMBL/GenBank/DDBJ databases">
        <authorList>
            <person name="Varghese N."/>
            <person name="Submissions S."/>
        </authorList>
    </citation>
    <scope>NUCLEOTIDE SEQUENCE [LARGE SCALE GENOMIC DNA]</scope>
    <source>
        <strain evidence="4">JA234</strain>
    </source>
</reference>
<dbReference type="RefSeq" id="WP_097030917.1">
    <property type="nucleotide sequence ID" value="NZ_OAOQ01000011.1"/>
</dbReference>
<protein>
    <recommendedName>
        <fullName evidence="2">DUF305 domain-containing protein</fullName>
    </recommendedName>
</protein>
<dbReference type="Proteomes" id="UP000219467">
    <property type="component" value="Unassembled WGS sequence"/>
</dbReference>
<name>A0A285CWI4_9RHOB</name>
<dbReference type="EMBL" id="OAOQ01000011">
    <property type="protein sequence ID" value="SNX71917.1"/>
    <property type="molecule type" value="Genomic_DNA"/>
</dbReference>
<dbReference type="OrthoDB" id="517560at2"/>
<keyword evidence="4" id="KW-1185">Reference proteome</keyword>
<dbReference type="InterPro" id="IPR012347">
    <property type="entry name" value="Ferritin-like"/>
</dbReference>